<keyword evidence="3 8" id="KW-0812">Transmembrane</keyword>
<feature type="domain" description="ABC transporter" evidence="9">
    <location>
        <begin position="334"/>
        <end position="544"/>
    </location>
</feature>
<dbReference type="GO" id="GO:0140359">
    <property type="term" value="F:ABC-type transporter activity"/>
    <property type="evidence" value="ECO:0007669"/>
    <property type="project" value="InterPro"/>
</dbReference>
<evidence type="ECO:0000256" key="5">
    <source>
        <dbReference type="ARBA" id="ARBA00022840"/>
    </source>
</evidence>
<evidence type="ECO:0000313" key="12">
    <source>
        <dbReference type="Proteomes" id="UP000663824"/>
    </source>
</evidence>
<dbReference type="SUPFAM" id="SSF90123">
    <property type="entry name" value="ABC transporter transmembrane region"/>
    <property type="match status" value="1"/>
</dbReference>
<dbReference type="SUPFAM" id="SSF52540">
    <property type="entry name" value="P-loop containing nucleoside triphosphate hydrolases"/>
    <property type="match status" value="1"/>
</dbReference>
<evidence type="ECO:0000256" key="1">
    <source>
        <dbReference type="ARBA" id="ARBA00008575"/>
    </source>
</evidence>
<dbReference type="Gene3D" id="3.40.50.300">
    <property type="entry name" value="P-loop containing nucleotide triphosphate hydrolases"/>
    <property type="match status" value="1"/>
</dbReference>
<dbReference type="InterPro" id="IPR003593">
    <property type="entry name" value="AAA+_ATPase"/>
</dbReference>
<keyword evidence="4" id="KW-0547">Nucleotide-binding</keyword>
<feature type="transmembrane region" description="Helical" evidence="8">
    <location>
        <begin position="35"/>
        <end position="59"/>
    </location>
</feature>
<dbReference type="GO" id="GO:0005886">
    <property type="term" value="C:plasma membrane"/>
    <property type="evidence" value="ECO:0007669"/>
    <property type="project" value="TreeGrafter"/>
</dbReference>
<dbReference type="EMBL" id="CAJNRE010008062">
    <property type="protein sequence ID" value="CAF2070542.1"/>
    <property type="molecule type" value="Genomic_DNA"/>
</dbReference>
<dbReference type="Proteomes" id="UP000663824">
    <property type="component" value="Unassembled WGS sequence"/>
</dbReference>
<feature type="transmembrane region" description="Helical" evidence="8">
    <location>
        <begin position="112"/>
        <end position="133"/>
    </location>
</feature>
<protein>
    <submittedName>
        <fullName evidence="11">Uncharacterized protein</fullName>
    </submittedName>
</protein>
<comment type="similarity">
    <text evidence="1">Belongs to the ABC transporter superfamily. ABCD family. Peroxisomal fatty acyl CoA transporter (TC 3.A.1.203) subfamily.</text>
</comment>
<dbReference type="Pfam" id="PF00005">
    <property type="entry name" value="ABC_tran"/>
    <property type="match status" value="1"/>
</dbReference>
<dbReference type="InterPro" id="IPR017871">
    <property type="entry name" value="ABC_transporter-like_CS"/>
</dbReference>
<dbReference type="PANTHER" id="PTHR11384:SF59">
    <property type="entry name" value="LYSOSOMAL COBALAMIN TRANSPORTER ABCD4"/>
    <property type="match status" value="1"/>
</dbReference>
<dbReference type="CDD" id="cd03223">
    <property type="entry name" value="ABCD_peroxisomal_ALDP"/>
    <property type="match status" value="1"/>
</dbReference>
<accession>A0A816R7I1</accession>
<evidence type="ECO:0000256" key="7">
    <source>
        <dbReference type="ARBA" id="ARBA00023136"/>
    </source>
</evidence>
<dbReference type="PROSITE" id="PS00211">
    <property type="entry name" value="ABC_TRANSPORTER_1"/>
    <property type="match status" value="1"/>
</dbReference>
<dbReference type="PROSITE" id="PS50893">
    <property type="entry name" value="ABC_TRANSPORTER_2"/>
    <property type="match status" value="1"/>
</dbReference>
<evidence type="ECO:0000259" key="9">
    <source>
        <dbReference type="PROSITE" id="PS50893"/>
    </source>
</evidence>
<comment type="caution">
    <text evidence="11">The sequence shown here is derived from an EMBL/GenBank/DDBJ whole genome shotgun (WGS) entry which is preliminary data.</text>
</comment>
<evidence type="ECO:0000256" key="2">
    <source>
        <dbReference type="ARBA" id="ARBA00022448"/>
    </source>
</evidence>
<keyword evidence="6 8" id="KW-1133">Transmembrane helix</keyword>
<dbReference type="PROSITE" id="PS50929">
    <property type="entry name" value="ABC_TM1F"/>
    <property type="match status" value="1"/>
</dbReference>
<dbReference type="GO" id="GO:0016887">
    <property type="term" value="F:ATP hydrolysis activity"/>
    <property type="evidence" value="ECO:0007669"/>
    <property type="project" value="InterPro"/>
</dbReference>
<keyword evidence="2" id="KW-0813">Transport</keyword>
<evidence type="ECO:0000256" key="8">
    <source>
        <dbReference type="SAM" id="Phobius"/>
    </source>
</evidence>
<evidence type="ECO:0000313" key="11">
    <source>
        <dbReference type="EMBL" id="CAF2070542.1"/>
    </source>
</evidence>
<dbReference type="InterPro" id="IPR027417">
    <property type="entry name" value="P-loop_NTPase"/>
</dbReference>
<evidence type="ECO:0000256" key="4">
    <source>
        <dbReference type="ARBA" id="ARBA00022741"/>
    </source>
</evidence>
<evidence type="ECO:0000259" key="10">
    <source>
        <dbReference type="PROSITE" id="PS50929"/>
    </source>
</evidence>
<feature type="domain" description="ABC transmembrane type-1" evidence="10">
    <location>
        <begin position="1"/>
        <end position="296"/>
    </location>
</feature>
<feature type="transmembrane region" description="Helical" evidence="8">
    <location>
        <begin position="153"/>
        <end position="172"/>
    </location>
</feature>
<dbReference type="GO" id="GO:0005524">
    <property type="term" value="F:ATP binding"/>
    <property type="evidence" value="ECO:0007669"/>
    <property type="project" value="UniProtKB-KW"/>
</dbReference>
<dbReference type="InterPro" id="IPR036640">
    <property type="entry name" value="ABC1_TM_sf"/>
</dbReference>
<reference evidence="11" key="1">
    <citation type="submission" date="2021-02" db="EMBL/GenBank/DDBJ databases">
        <authorList>
            <person name="Nowell W R."/>
        </authorList>
    </citation>
    <scope>NUCLEOTIDE SEQUENCE</scope>
</reference>
<keyword evidence="5" id="KW-0067">ATP-binding</keyword>
<dbReference type="Pfam" id="PF06472">
    <property type="entry name" value="ABC_membrane_2"/>
    <property type="match status" value="1"/>
</dbReference>
<dbReference type="InterPro" id="IPR050835">
    <property type="entry name" value="ABC_transporter_sub-D"/>
</dbReference>
<dbReference type="PANTHER" id="PTHR11384">
    <property type="entry name" value="ATP-BINDING CASSETTE, SUB-FAMILY D MEMBER"/>
    <property type="match status" value="1"/>
</dbReference>
<dbReference type="InterPro" id="IPR003439">
    <property type="entry name" value="ABC_transporter-like_ATP-bd"/>
</dbReference>
<evidence type="ECO:0000256" key="6">
    <source>
        <dbReference type="ARBA" id="ARBA00022989"/>
    </source>
</evidence>
<dbReference type="SMART" id="SM00382">
    <property type="entry name" value="AAA"/>
    <property type="match status" value="1"/>
</dbReference>
<proteinExistence type="inferred from homology"/>
<dbReference type="InterPro" id="IPR011527">
    <property type="entry name" value="ABC1_TM_dom"/>
</dbReference>
<organism evidence="11 12">
    <name type="scientific">Rotaria magnacalcarata</name>
    <dbReference type="NCBI Taxonomy" id="392030"/>
    <lineage>
        <taxon>Eukaryota</taxon>
        <taxon>Metazoa</taxon>
        <taxon>Spiralia</taxon>
        <taxon>Gnathifera</taxon>
        <taxon>Rotifera</taxon>
        <taxon>Eurotatoria</taxon>
        <taxon>Bdelloidea</taxon>
        <taxon>Philodinida</taxon>
        <taxon>Philodinidae</taxon>
        <taxon>Rotaria</taxon>
    </lineage>
</organism>
<name>A0A816R7I1_9BILA</name>
<evidence type="ECO:0000256" key="3">
    <source>
        <dbReference type="ARBA" id="ARBA00022692"/>
    </source>
</evidence>
<keyword evidence="7 8" id="KW-0472">Membrane</keyword>
<gene>
    <name evidence="11" type="ORF">MBJ925_LOCUS16647</name>
</gene>
<dbReference type="Gene3D" id="1.20.1560.10">
    <property type="entry name" value="ABC transporter type 1, transmembrane domain"/>
    <property type="match status" value="1"/>
</dbReference>
<sequence>MELTSVGLGVLFSYWHNALFSALQQLDQSKFVRLLFSFPILVVITVIVTVGKGCVAQLFELQWRCWLTHHFLDNYLAKCAYYRLPFVTSRDDNPDQKISVDIGSYINHTCHLTIGGLQAIVSFISHIFILWSLSDVIKLHVTQHFSCSIRGDLVWIAIICAGLGTLLTHRIGHNLAQLHCEQERHEANFRYELARLRDHVESVALYRGEPDECNSFKTLFSALMSNFHEIMRYSLAMNCFSYSFTQLSDIIPYLIVSARYFSKRITLGDLTQIRSSFGYVQLSLLFIITSYPRIAQWRAATKRLVDLDNTLTDLHTAQQNSNIRIIHTSNEQNIQIEGLTVQFPPKNTLDRPEILIDNFNWVSELHQHVFITGKSGCGKSTLLRSLAGIWPYGRGTIIMPPRDTMEFVPQKPYCPLGSLRRCLTYPSTMPLSSTSDAKIKRLLRLCQLESLANRLNDSKDWSLVLSSGEQQKMNFVRVLLHRPKWIFLDEVTSSLDESSERHLYSSLFHKLGHYSTIISVGHRETVRQFHQIQLQCVDRQIIRIDIL</sequence>
<dbReference type="AlphaFoldDB" id="A0A816R7I1"/>